<feature type="domain" description="ABC3 transporter permease C-terminal" evidence="7">
    <location>
        <begin position="280"/>
        <end position="397"/>
    </location>
</feature>
<accession>A0ABS0EUR7</accession>
<name>A0ABS0EUR7_9BURK</name>
<protein>
    <submittedName>
        <fullName evidence="9">ABC transporter permease</fullName>
    </submittedName>
</protein>
<dbReference type="RefSeq" id="WP_195875871.1">
    <property type="nucleotide sequence ID" value="NZ_JADOEL010000010.1"/>
</dbReference>
<feature type="transmembrane region" description="Helical" evidence="6">
    <location>
        <begin position="320"/>
        <end position="342"/>
    </location>
</feature>
<proteinExistence type="predicted"/>
<evidence type="ECO:0000256" key="1">
    <source>
        <dbReference type="ARBA" id="ARBA00004651"/>
    </source>
</evidence>
<evidence type="ECO:0000259" key="8">
    <source>
        <dbReference type="Pfam" id="PF12704"/>
    </source>
</evidence>
<keyword evidence="2" id="KW-1003">Cell membrane</keyword>
<evidence type="ECO:0000256" key="3">
    <source>
        <dbReference type="ARBA" id="ARBA00022692"/>
    </source>
</evidence>
<feature type="transmembrane region" description="Helical" evidence="6">
    <location>
        <begin position="276"/>
        <end position="300"/>
    </location>
</feature>
<keyword evidence="10" id="KW-1185">Reference proteome</keyword>
<keyword evidence="3 6" id="KW-0812">Transmembrane</keyword>
<dbReference type="Pfam" id="PF02687">
    <property type="entry name" value="FtsX"/>
    <property type="match status" value="1"/>
</dbReference>
<dbReference type="Proteomes" id="UP000657372">
    <property type="component" value="Unassembled WGS sequence"/>
</dbReference>
<evidence type="ECO:0000256" key="4">
    <source>
        <dbReference type="ARBA" id="ARBA00022989"/>
    </source>
</evidence>
<evidence type="ECO:0000259" key="7">
    <source>
        <dbReference type="Pfam" id="PF02687"/>
    </source>
</evidence>
<evidence type="ECO:0000313" key="9">
    <source>
        <dbReference type="EMBL" id="MBF8178585.1"/>
    </source>
</evidence>
<dbReference type="InterPro" id="IPR051125">
    <property type="entry name" value="ABC-4/HrtB_transporter"/>
</dbReference>
<dbReference type="EMBL" id="JADOEL010000010">
    <property type="protein sequence ID" value="MBF8178585.1"/>
    <property type="molecule type" value="Genomic_DNA"/>
</dbReference>
<comment type="subcellular location">
    <subcellularLocation>
        <location evidence="1">Cell membrane</location>
        <topology evidence="1">Multi-pass membrane protein</topology>
    </subcellularLocation>
</comment>
<feature type="transmembrane region" description="Helical" evidence="6">
    <location>
        <begin position="372"/>
        <end position="391"/>
    </location>
</feature>
<gene>
    <name evidence="9" type="ORF">IXC47_12920</name>
</gene>
<keyword evidence="4 6" id="KW-1133">Transmembrane helix</keyword>
<dbReference type="PANTHER" id="PTHR43738">
    <property type="entry name" value="ABC TRANSPORTER, MEMBRANE PROTEIN"/>
    <property type="match status" value="1"/>
</dbReference>
<dbReference type="Pfam" id="PF12704">
    <property type="entry name" value="MacB_PCD"/>
    <property type="match status" value="1"/>
</dbReference>
<feature type="domain" description="MacB-like periplasmic core" evidence="8">
    <location>
        <begin position="20"/>
        <end position="203"/>
    </location>
</feature>
<dbReference type="InterPro" id="IPR025857">
    <property type="entry name" value="MacB_PCD"/>
</dbReference>
<evidence type="ECO:0000256" key="2">
    <source>
        <dbReference type="ARBA" id="ARBA00022475"/>
    </source>
</evidence>
<evidence type="ECO:0000313" key="10">
    <source>
        <dbReference type="Proteomes" id="UP000657372"/>
    </source>
</evidence>
<reference evidence="9 10" key="1">
    <citation type="submission" date="2020-11" db="EMBL/GenBank/DDBJ databases">
        <title>WGS of Herminiimonas contaminans strain Marseille-Q4544 isolated from planarians Schmidtea mediterranea.</title>
        <authorList>
            <person name="Kangale L."/>
        </authorList>
    </citation>
    <scope>NUCLEOTIDE SEQUENCE [LARGE SCALE GENOMIC DNA]</scope>
    <source>
        <strain evidence="9 10">Marseille-Q4544</strain>
    </source>
</reference>
<dbReference type="PANTHER" id="PTHR43738:SF2">
    <property type="entry name" value="ABC TRANSPORTER PERMEASE"/>
    <property type="match status" value="1"/>
</dbReference>
<organism evidence="9 10">
    <name type="scientific">Herminiimonas contaminans</name>
    <dbReference type="NCBI Taxonomy" id="1111140"/>
    <lineage>
        <taxon>Bacteria</taxon>
        <taxon>Pseudomonadati</taxon>
        <taxon>Pseudomonadota</taxon>
        <taxon>Betaproteobacteria</taxon>
        <taxon>Burkholderiales</taxon>
        <taxon>Oxalobacteraceae</taxon>
        <taxon>Herminiimonas</taxon>
    </lineage>
</organism>
<comment type="caution">
    <text evidence="9">The sequence shown here is derived from an EMBL/GenBank/DDBJ whole genome shotgun (WGS) entry which is preliminary data.</text>
</comment>
<evidence type="ECO:0000256" key="6">
    <source>
        <dbReference type="SAM" id="Phobius"/>
    </source>
</evidence>
<dbReference type="InterPro" id="IPR003838">
    <property type="entry name" value="ABC3_permease_C"/>
</dbReference>
<sequence length="404" mass="43013">MTLNAYTLALQSLRHKPLATILNVLLMAIGIAMMTFVLSASTQLADNALRDAEGIDLVVGAKGSPLQLILSSIYHVDTPTGNIPLSAEELLKKNRMVKAVMPLALGDSYHGFRIVGTNTDYITHYKGELAKGKLFDAPMQAVFGAQAAQRTGAQPGANFFGSHGLASAVEVHDDAPFEVVGILQPTGTVLDRLILTPVASVWQVHDKTHGLDANDPQEKEVMDESRELTALLVQYASPLAVVTLPRFINSQSELQAAQPALEAAKLFRLLGVGIDVLRGIALIVLLSAALSMFVALYNALEERKIDLAILRTLGATPAKLFILLLTEGILLALIGAAVGWLLGHLAVEILGRILSADQNLSLSGFVFSADEAWLLLVAVGTGLLAALLPALRAYRTDIASTLAH</sequence>
<evidence type="ECO:0000256" key="5">
    <source>
        <dbReference type="ARBA" id="ARBA00023136"/>
    </source>
</evidence>
<keyword evidence="5 6" id="KW-0472">Membrane</keyword>
<feature type="transmembrane region" description="Helical" evidence="6">
    <location>
        <begin position="20"/>
        <end position="40"/>
    </location>
</feature>